<dbReference type="InterPro" id="IPR024617">
    <property type="entry name" value="DUF3870"/>
</dbReference>
<feature type="domain" description="DUF3870" evidence="1">
    <location>
        <begin position="10"/>
        <end position="101"/>
    </location>
</feature>
<dbReference type="Pfam" id="PF12986">
    <property type="entry name" value="DUF3870"/>
    <property type="match status" value="1"/>
</dbReference>
<dbReference type="EMBL" id="CP120678">
    <property type="protein sequence ID" value="WIW69681.1"/>
    <property type="molecule type" value="Genomic_DNA"/>
</dbReference>
<sequence length="114" mass="12540">MLNQNLVLFSGYAKLPTGITAGELYKTIGLIVIVDVNTSEIIQADCTLATNLASQHVAGALIGCSFKNGPDGMCQMIERIYQGSAKKAIITAIRIIYDKYRNFMLEYENTIEET</sequence>
<dbReference type="AlphaFoldDB" id="A0A9Y2AH55"/>
<dbReference type="KEGG" id="sgbi:P3F81_07050"/>
<evidence type="ECO:0000259" key="1">
    <source>
        <dbReference type="Pfam" id="PF12986"/>
    </source>
</evidence>
<reference evidence="2" key="1">
    <citation type="submission" date="2023-03" db="EMBL/GenBank/DDBJ databases">
        <title>Selenobaculum gbiensis gen. nov. sp. nov., a new bacterium isolated from the gut microbiota of IBD patient.</title>
        <authorList>
            <person name="Yeo S."/>
            <person name="Park H."/>
            <person name="Huh C.S."/>
        </authorList>
    </citation>
    <scope>NUCLEOTIDE SEQUENCE</scope>
    <source>
        <strain evidence="2">ICN-92133</strain>
    </source>
</reference>
<protein>
    <submittedName>
        <fullName evidence="2">DUF3870 domain-containing protein</fullName>
    </submittedName>
</protein>
<dbReference type="RefSeq" id="WP_147669101.1">
    <property type="nucleotide sequence ID" value="NZ_CP120678.1"/>
</dbReference>
<evidence type="ECO:0000313" key="3">
    <source>
        <dbReference type="Proteomes" id="UP001243623"/>
    </source>
</evidence>
<proteinExistence type="predicted"/>
<accession>A0A9Y2AH55</accession>
<keyword evidence="3" id="KW-1185">Reference proteome</keyword>
<dbReference type="Proteomes" id="UP001243623">
    <property type="component" value="Chromosome"/>
</dbReference>
<evidence type="ECO:0000313" key="2">
    <source>
        <dbReference type="EMBL" id="WIW69681.1"/>
    </source>
</evidence>
<gene>
    <name evidence="2" type="ORF">P3F81_07050</name>
</gene>
<organism evidence="2 3">
    <name type="scientific">Selenobaculum gibii</name>
    <dbReference type="NCBI Taxonomy" id="3054208"/>
    <lineage>
        <taxon>Bacteria</taxon>
        <taxon>Bacillati</taxon>
        <taxon>Bacillota</taxon>
        <taxon>Negativicutes</taxon>
        <taxon>Selenomonadales</taxon>
        <taxon>Selenomonadaceae</taxon>
        <taxon>Selenobaculum</taxon>
    </lineage>
</organism>
<name>A0A9Y2AH55_9FIRM</name>